<comment type="caution">
    <text evidence="2">The sequence shown here is derived from an EMBL/GenBank/DDBJ whole genome shotgun (WGS) entry which is preliminary data.</text>
</comment>
<dbReference type="RefSeq" id="WP_203933939.1">
    <property type="nucleotide sequence ID" value="NZ_BOPH01000129.1"/>
</dbReference>
<protein>
    <recommendedName>
        <fullName evidence="1">HTH cro/C1-type domain-containing protein</fullName>
    </recommendedName>
</protein>
<dbReference type="InterPro" id="IPR010982">
    <property type="entry name" value="Lambda_DNA-bd_dom_sf"/>
</dbReference>
<dbReference type="AlphaFoldDB" id="A0A8J4A421"/>
<accession>A0A8J4A421</accession>
<evidence type="ECO:0000313" key="2">
    <source>
        <dbReference type="EMBL" id="GIJ74137.1"/>
    </source>
</evidence>
<dbReference type="CDD" id="cd00093">
    <property type="entry name" value="HTH_XRE"/>
    <property type="match status" value="1"/>
</dbReference>
<reference evidence="2" key="1">
    <citation type="submission" date="2021-01" db="EMBL/GenBank/DDBJ databases">
        <title>Whole genome shotgun sequence of Virgisporangium ochraceum NBRC 16418.</title>
        <authorList>
            <person name="Komaki H."/>
            <person name="Tamura T."/>
        </authorList>
    </citation>
    <scope>NUCLEOTIDE SEQUENCE</scope>
    <source>
        <strain evidence="2">NBRC 16418</strain>
    </source>
</reference>
<keyword evidence="3" id="KW-1185">Reference proteome</keyword>
<dbReference type="InterPro" id="IPR001387">
    <property type="entry name" value="Cro/C1-type_HTH"/>
</dbReference>
<proteinExistence type="predicted"/>
<evidence type="ECO:0000259" key="1">
    <source>
        <dbReference type="PROSITE" id="PS50943"/>
    </source>
</evidence>
<organism evidence="2 3">
    <name type="scientific">Virgisporangium ochraceum</name>
    <dbReference type="NCBI Taxonomy" id="65505"/>
    <lineage>
        <taxon>Bacteria</taxon>
        <taxon>Bacillati</taxon>
        <taxon>Actinomycetota</taxon>
        <taxon>Actinomycetes</taxon>
        <taxon>Micromonosporales</taxon>
        <taxon>Micromonosporaceae</taxon>
        <taxon>Virgisporangium</taxon>
    </lineage>
</organism>
<dbReference type="Pfam" id="PF13560">
    <property type="entry name" value="HTH_31"/>
    <property type="match status" value="1"/>
</dbReference>
<dbReference type="SMART" id="SM00530">
    <property type="entry name" value="HTH_XRE"/>
    <property type="match status" value="1"/>
</dbReference>
<dbReference type="Proteomes" id="UP000635606">
    <property type="component" value="Unassembled WGS sequence"/>
</dbReference>
<gene>
    <name evidence="2" type="ORF">Voc01_090540</name>
</gene>
<dbReference type="PROSITE" id="PS50943">
    <property type="entry name" value="HTH_CROC1"/>
    <property type="match status" value="1"/>
</dbReference>
<dbReference type="Gene3D" id="1.10.260.40">
    <property type="entry name" value="lambda repressor-like DNA-binding domains"/>
    <property type="match status" value="1"/>
</dbReference>
<dbReference type="EMBL" id="BOPH01000129">
    <property type="protein sequence ID" value="GIJ74137.1"/>
    <property type="molecule type" value="Genomic_DNA"/>
</dbReference>
<name>A0A8J4A421_9ACTN</name>
<sequence length="536" mass="58099">MNDDGFPCPSSQREVVAIEGRENRVHGHFPLTKADVDGALARRAADPSAGHLDAITLDHAWSNAASTGRADGLARDASRSTFADMMKELRQRKGWSYRQLARSVHYSYSYLWQLEVGAKQATEAVAVAIDTALEAGGALVELARHSVATPQAGWRAAQKAAADMSPEEFVSVPVETAHGVVAYLVTRRSSLSGLAAMMPVSISAGWPTSTAEGGDVRDSLAEMPNSAREVLDGRHVEWSSFLTVTQLLASQRQAIAPEALLSLVEAHRDCLARLLRSAASDPVRYEIALLLGETSIVASRLWSAKGRREMAIASCAYARQLADRIDAPGLGATARIFESNLHSEAATLIGADGDILLGLRMLDEAASMERHITPAARARIAAEQAQAFAVLGLRGDCMRALERARIAVDQIDDTDRSGLFSDWSPSRLDVYEGTCWLFLDEPKKAVQILSRSVRDAEPDRSNRNVHLAAQVDLGSAYAESGELEEGCMILGETYAQLVESGSHRGVDRALCARDRLQRWNHESSVRDLDELIAAIH</sequence>
<feature type="domain" description="HTH cro/C1-type" evidence="1">
    <location>
        <begin position="86"/>
        <end position="142"/>
    </location>
</feature>
<dbReference type="SUPFAM" id="SSF47413">
    <property type="entry name" value="lambda repressor-like DNA-binding domains"/>
    <property type="match status" value="1"/>
</dbReference>
<evidence type="ECO:0000313" key="3">
    <source>
        <dbReference type="Proteomes" id="UP000635606"/>
    </source>
</evidence>
<dbReference type="GO" id="GO:0003677">
    <property type="term" value="F:DNA binding"/>
    <property type="evidence" value="ECO:0007669"/>
    <property type="project" value="InterPro"/>
</dbReference>